<dbReference type="PANTHER" id="PTHR43312">
    <property type="entry name" value="D-THREO-ALDOSE 1-DEHYDROGENASE"/>
    <property type="match status" value="1"/>
</dbReference>
<dbReference type="EMBL" id="UINC01165752">
    <property type="protein sequence ID" value="SVD67326.1"/>
    <property type="molecule type" value="Genomic_DNA"/>
</dbReference>
<organism evidence="2">
    <name type="scientific">marine metagenome</name>
    <dbReference type="NCBI Taxonomy" id="408172"/>
    <lineage>
        <taxon>unclassified sequences</taxon>
        <taxon>metagenomes</taxon>
        <taxon>ecological metagenomes</taxon>
    </lineage>
</organism>
<feature type="non-terminal residue" evidence="2">
    <location>
        <position position="115"/>
    </location>
</feature>
<name>A0A382X822_9ZZZZ</name>
<evidence type="ECO:0000259" key="1">
    <source>
        <dbReference type="Pfam" id="PF00248"/>
    </source>
</evidence>
<feature type="domain" description="NADP-dependent oxidoreductase" evidence="1">
    <location>
        <begin position="6"/>
        <end position="115"/>
    </location>
</feature>
<sequence>MDATVVGLGTWAIGGAGWGGSDRNNDIAAIRAGIDAGINFIDTAPIYGFGLAEEIVGEALEGYRDQVILATKCGQRWNIGEGEFVYEDGDGNRILNCLSPEGIRFELDESLKRLK</sequence>
<gene>
    <name evidence="2" type="ORF">METZ01_LOCUS420180</name>
</gene>
<protein>
    <recommendedName>
        <fullName evidence="1">NADP-dependent oxidoreductase domain-containing protein</fullName>
    </recommendedName>
</protein>
<dbReference type="InterPro" id="IPR053135">
    <property type="entry name" value="AKR2_Oxidoreductase"/>
</dbReference>
<dbReference type="SUPFAM" id="SSF51430">
    <property type="entry name" value="NAD(P)-linked oxidoreductase"/>
    <property type="match status" value="1"/>
</dbReference>
<proteinExistence type="predicted"/>
<dbReference type="PANTHER" id="PTHR43312:SF1">
    <property type="entry name" value="NADP-DEPENDENT OXIDOREDUCTASE DOMAIN-CONTAINING PROTEIN"/>
    <property type="match status" value="1"/>
</dbReference>
<dbReference type="InterPro" id="IPR023210">
    <property type="entry name" value="NADP_OxRdtase_dom"/>
</dbReference>
<dbReference type="InterPro" id="IPR036812">
    <property type="entry name" value="NAD(P)_OxRdtase_dom_sf"/>
</dbReference>
<reference evidence="2" key="1">
    <citation type="submission" date="2018-05" db="EMBL/GenBank/DDBJ databases">
        <authorList>
            <person name="Lanie J.A."/>
            <person name="Ng W.-L."/>
            <person name="Kazmierczak K.M."/>
            <person name="Andrzejewski T.M."/>
            <person name="Davidsen T.M."/>
            <person name="Wayne K.J."/>
            <person name="Tettelin H."/>
            <person name="Glass J.I."/>
            <person name="Rusch D."/>
            <person name="Podicherti R."/>
            <person name="Tsui H.-C.T."/>
            <person name="Winkler M.E."/>
        </authorList>
    </citation>
    <scope>NUCLEOTIDE SEQUENCE</scope>
</reference>
<dbReference type="AlphaFoldDB" id="A0A382X822"/>
<evidence type="ECO:0000313" key="2">
    <source>
        <dbReference type="EMBL" id="SVD67326.1"/>
    </source>
</evidence>
<dbReference type="Pfam" id="PF00248">
    <property type="entry name" value="Aldo_ket_red"/>
    <property type="match status" value="1"/>
</dbReference>
<accession>A0A382X822</accession>
<dbReference type="Gene3D" id="3.20.20.100">
    <property type="entry name" value="NADP-dependent oxidoreductase domain"/>
    <property type="match status" value="1"/>
</dbReference>